<sequence length="71" mass="7892">MRPDYVQLAMDFSVGAPQVFGDSDTHGKKSFCLLQRVGMSASDIDLDEINQSLRTEYPEPSYASRESTKSS</sequence>
<reference evidence="2 3" key="1">
    <citation type="submission" date="2018-05" db="EMBL/GenBank/DDBJ databases">
        <title>Evolution of small genomes with special reference to Mycobacterium leprae.</title>
        <authorList>
            <person name="Mohanty P.S."/>
            <person name="Bansal A.K."/>
            <person name="Gupta U.D."/>
            <person name="Naaz F."/>
            <person name="Dwivedi V.D."/>
            <person name="Singh H."/>
            <person name="Gupta G."/>
            <person name="Sharma S."/>
            <person name="Arora M."/>
        </authorList>
    </citation>
    <scope>NUCLEOTIDE SEQUENCE [LARGE SCALE GENOMIC DNA]</scope>
    <source>
        <strain evidence="2 3">MRHRU-235-G</strain>
    </source>
</reference>
<dbReference type="Proteomes" id="UP000249682">
    <property type="component" value="Chromosome"/>
</dbReference>
<evidence type="ECO:0000256" key="1">
    <source>
        <dbReference type="SAM" id="MobiDB-lite"/>
    </source>
</evidence>
<evidence type="ECO:0000313" key="2">
    <source>
        <dbReference type="EMBL" id="AWV48670.1"/>
    </source>
</evidence>
<gene>
    <name evidence="2" type="ORF">DIJ64_13195</name>
</gene>
<protein>
    <submittedName>
        <fullName evidence="2">Uncharacterized protein</fullName>
    </submittedName>
</protein>
<accession>A0AAD0KX73</accession>
<proteinExistence type="predicted"/>
<name>A0AAD0KX73_MYCLR</name>
<feature type="region of interest" description="Disordered" evidence="1">
    <location>
        <begin position="51"/>
        <end position="71"/>
    </location>
</feature>
<organism evidence="2 3">
    <name type="scientific">Mycobacterium leprae</name>
    <dbReference type="NCBI Taxonomy" id="1769"/>
    <lineage>
        <taxon>Bacteria</taxon>
        <taxon>Bacillati</taxon>
        <taxon>Actinomycetota</taxon>
        <taxon>Actinomycetes</taxon>
        <taxon>Mycobacteriales</taxon>
        <taxon>Mycobacteriaceae</taxon>
        <taxon>Mycobacterium</taxon>
    </lineage>
</organism>
<dbReference type="AlphaFoldDB" id="A0AAD0KX73"/>
<evidence type="ECO:0000313" key="3">
    <source>
        <dbReference type="Proteomes" id="UP000249682"/>
    </source>
</evidence>
<dbReference type="EMBL" id="CP029543">
    <property type="protein sequence ID" value="AWV48670.1"/>
    <property type="molecule type" value="Genomic_DNA"/>
</dbReference>